<dbReference type="EMBL" id="JAAGYU010002285">
    <property type="protein sequence ID" value="NEL81148.1"/>
    <property type="molecule type" value="Genomic_DNA"/>
</dbReference>
<proteinExistence type="predicted"/>
<dbReference type="Gene3D" id="3.30.565.10">
    <property type="entry name" value="Histidine kinase-like ATPase, C-terminal domain"/>
    <property type="match status" value="1"/>
</dbReference>
<reference evidence="2 3" key="1">
    <citation type="submission" date="2019-11" db="EMBL/GenBank/DDBJ databases">
        <title>Genome-resolved metagenomics to study the prevalence of co-infection and intraspecific heterogeneity among plant pathogen metapopulations.</title>
        <authorList>
            <person name="Newberry E."/>
            <person name="Bhandari R."/>
            <person name="Kemble J."/>
            <person name="Sikora E."/>
            <person name="Potnis N."/>
        </authorList>
    </citation>
    <scope>NUCLEOTIDE SEQUENCE [LARGE SCALE GENOMIC DNA]</scope>
    <source>
        <strain evidence="2">Xp_Tom_Tuscaloosa_18b</strain>
    </source>
</reference>
<keyword evidence="2" id="KW-0808">Transferase</keyword>
<dbReference type="PANTHER" id="PTHR34220:SF9">
    <property type="entry name" value="SIGNAL TRANSDUCTION HISTIDINE KINASE INTERNAL REGION DOMAIN-CONTAINING PROTEIN"/>
    <property type="match status" value="1"/>
</dbReference>
<sequence length="89" mass="9474">LPSMMLQTLVENAIKHGLEPKPGGGTVWILARRHDDHATLTVADDGQGFNTHSHGTGIGLKNLRERLQLIYAGKASFAIVSNFPSGVAA</sequence>
<dbReference type="InterPro" id="IPR050640">
    <property type="entry name" value="Bact_2-comp_sensor_kinase"/>
</dbReference>
<evidence type="ECO:0000313" key="3">
    <source>
        <dbReference type="Proteomes" id="UP000471082"/>
    </source>
</evidence>
<protein>
    <submittedName>
        <fullName evidence="2">Histidine kinase</fullName>
    </submittedName>
</protein>
<dbReference type="Proteomes" id="UP000471082">
    <property type="component" value="Unassembled WGS sequence"/>
</dbReference>
<dbReference type="SUPFAM" id="SSF55874">
    <property type="entry name" value="ATPase domain of HSP90 chaperone/DNA topoisomerase II/histidine kinase"/>
    <property type="match status" value="1"/>
</dbReference>
<dbReference type="InterPro" id="IPR003594">
    <property type="entry name" value="HATPase_dom"/>
</dbReference>
<accession>A0A7X5N491</accession>
<dbReference type="GO" id="GO:0016301">
    <property type="term" value="F:kinase activity"/>
    <property type="evidence" value="ECO:0007669"/>
    <property type="project" value="UniProtKB-KW"/>
</dbReference>
<name>A0A7X5N491_XANPE</name>
<dbReference type="InterPro" id="IPR036890">
    <property type="entry name" value="HATPase_C_sf"/>
</dbReference>
<comment type="caution">
    <text evidence="2">The sequence shown here is derived from an EMBL/GenBank/DDBJ whole genome shotgun (WGS) entry which is preliminary data.</text>
</comment>
<organism evidence="2 3">
    <name type="scientific">Xanthomonas perforans</name>
    <dbReference type="NCBI Taxonomy" id="442694"/>
    <lineage>
        <taxon>Bacteria</taxon>
        <taxon>Pseudomonadati</taxon>
        <taxon>Pseudomonadota</taxon>
        <taxon>Gammaproteobacteria</taxon>
        <taxon>Lysobacterales</taxon>
        <taxon>Lysobacteraceae</taxon>
        <taxon>Xanthomonas</taxon>
    </lineage>
</organism>
<feature type="non-terminal residue" evidence="2">
    <location>
        <position position="1"/>
    </location>
</feature>
<dbReference type="Pfam" id="PF02518">
    <property type="entry name" value="HATPase_c"/>
    <property type="match status" value="1"/>
</dbReference>
<evidence type="ECO:0000313" key="2">
    <source>
        <dbReference type="EMBL" id="NEL81148.1"/>
    </source>
</evidence>
<keyword evidence="2" id="KW-0418">Kinase</keyword>
<feature type="domain" description="Histidine kinase/HSP90-like ATPase" evidence="1">
    <location>
        <begin position="5"/>
        <end position="75"/>
    </location>
</feature>
<evidence type="ECO:0000259" key="1">
    <source>
        <dbReference type="Pfam" id="PF02518"/>
    </source>
</evidence>
<dbReference type="PANTHER" id="PTHR34220">
    <property type="entry name" value="SENSOR HISTIDINE KINASE YPDA"/>
    <property type="match status" value="1"/>
</dbReference>
<gene>
    <name evidence="2" type="ORF">G3W61_33365</name>
</gene>
<feature type="non-terminal residue" evidence="2">
    <location>
        <position position="89"/>
    </location>
</feature>
<dbReference type="AlphaFoldDB" id="A0A7X5N491"/>